<evidence type="ECO:0000313" key="3">
    <source>
        <dbReference type="RefSeq" id="XP_027186926.1"/>
    </source>
</evidence>
<dbReference type="Proteomes" id="UP000087171">
    <property type="component" value="Unplaced"/>
</dbReference>
<dbReference type="PANTHER" id="PTHR21426:SF12">
    <property type="entry name" value="EXOCYST COMPLEX COMPONENT 8"/>
    <property type="match status" value="1"/>
</dbReference>
<evidence type="ECO:0000313" key="2">
    <source>
        <dbReference type="Proteomes" id="UP000087171"/>
    </source>
</evidence>
<dbReference type="GO" id="GO:0000145">
    <property type="term" value="C:exocyst"/>
    <property type="evidence" value="ECO:0007669"/>
    <property type="project" value="InterPro"/>
</dbReference>
<accession>A0A3Q7XST2</accession>
<dbReference type="GO" id="GO:0008104">
    <property type="term" value="P:intracellular protein localization"/>
    <property type="evidence" value="ECO:0007669"/>
    <property type="project" value="TreeGrafter"/>
</dbReference>
<dbReference type="OrthoDB" id="642193at2759"/>
<protein>
    <submittedName>
        <fullName evidence="3">Exocyst complex component EXO84B-like</fullName>
    </submittedName>
</protein>
<gene>
    <name evidence="3" type="primary">LOC113784873</name>
</gene>
<keyword evidence="2" id="KW-1185">Reference proteome</keyword>
<dbReference type="RefSeq" id="XP_027186926.1">
    <property type="nucleotide sequence ID" value="XM_027331125.1"/>
</dbReference>
<dbReference type="GO" id="GO:0006893">
    <property type="term" value="P:Golgi to plasma membrane transport"/>
    <property type="evidence" value="ECO:0007669"/>
    <property type="project" value="TreeGrafter"/>
</dbReference>
<dbReference type="PANTHER" id="PTHR21426">
    <property type="entry name" value="EXOCYST COMPLEX COMPONENT 8"/>
    <property type="match status" value="1"/>
</dbReference>
<dbReference type="GO" id="GO:0006887">
    <property type="term" value="P:exocytosis"/>
    <property type="evidence" value="ECO:0007669"/>
    <property type="project" value="InterPro"/>
</dbReference>
<proteinExistence type="predicted"/>
<dbReference type="InterPro" id="IPR033961">
    <property type="entry name" value="Exo84"/>
</dbReference>
<dbReference type="STRING" id="3827.A0A3Q7XST2"/>
<keyword evidence="1" id="KW-0813">Transport</keyword>
<reference evidence="3" key="1">
    <citation type="submission" date="2025-08" db="UniProtKB">
        <authorList>
            <consortium name="RefSeq"/>
        </authorList>
    </citation>
    <scope>IDENTIFICATION</scope>
    <source>
        <tissue evidence="3">Etiolated seedlings</tissue>
    </source>
</reference>
<sequence>MKFVVCFASNGRYLSRNLQRIVNEIITKAMAAFSATGMDPYRELPEDEWFNEICQDAMERLSGRPKEINGEKDLNSLTASVSTQSISFVRSHCSS</sequence>
<organism evidence="2 3">
    <name type="scientific">Cicer arietinum</name>
    <name type="common">Chickpea</name>
    <name type="synonym">Garbanzo</name>
    <dbReference type="NCBI Taxonomy" id="3827"/>
    <lineage>
        <taxon>Eukaryota</taxon>
        <taxon>Viridiplantae</taxon>
        <taxon>Streptophyta</taxon>
        <taxon>Embryophyta</taxon>
        <taxon>Tracheophyta</taxon>
        <taxon>Spermatophyta</taxon>
        <taxon>Magnoliopsida</taxon>
        <taxon>eudicotyledons</taxon>
        <taxon>Gunneridae</taxon>
        <taxon>Pentapetalae</taxon>
        <taxon>rosids</taxon>
        <taxon>fabids</taxon>
        <taxon>Fabales</taxon>
        <taxon>Fabaceae</taxon>
        <taxon>Papilionoideae</taxon>
        <taxon>50 kb inversion clade</taxon>
        <taxon>NPAAA clade</taxon>
        <taxon>Hologalegina</taxon>
        <taxon>IRL clade</taxon>
        <taxon>Cicereae</taxon>
        <taxon>Cicer</taxon>
    </lineage>
</organism>
<evidence type="ECO:0000256" key="1">
    <source>
        <dbReference type="ARBA" id="ARBA00022448"/>
    </source>
</evidence>
<name>A0A3Q7XST2_CICAR</name>
<dbReference type="AlphaFoldDB" id="A0A3Q7XST2"/>